<proteinExistence type="predicted"/>
<protein>
    <submittedName>
        <fullName evidence="2">Uncharacterized protein</fullName>
    </submittedName>
</protein>
<reference evidence="2 3" key="1">
    <citation type="submission" date="2017-11" db="EMBL/GenBank/DDBJ databases">
        <title>De-novo sequencing of pomegranate (Punica granatum L.) genome.</title>
        <authorList>
            <person name="Akparov Z."/>
            <person name="Amiraslanov A."/>
            <person name="Hajiyeva S."/>
            <person name="Abbasov M."/>
            <person name="Kaur K."/>
            <person name="Hamwieh A."/>
            <person name="Solovyev V."/>
            <person name="Salamov A."/>
            <person name="Braich B."/>
            <person name="Kosarev P."/>
            <person name="Mahmoud A."/>
            <person name="Hajiyev E."/>
            <person name="Babayeva S."/>
            <person name="Izzatullayeva V."/>
            <person name="Mammadov A."/>
            <person name="Mammadov A."/>
            <person name="Sharifova S."/>
            <person name="Ojaghi J."/>
            <person name="Eynullazada K."/>
            <person name="Bayramov B."/>
            <person name="Abdulazimova A."/>
            <person name="Shahmuradov I."/>
        </authorList>
    </citation>
    <scope>NUCLEOTIDE SEQUENCE [LARGE SCALE GENOMIC DNA]</scope>
    <source>
        <strain evidence="3">cv. AG2017</strain>
        <tissue evidence="2">Leaf</tissue>
    </source>
</reference>
<feature type="region of interest" description="Disordered" evidence="1">
    <location>
        <begin position="1"/>
        <end position="41"/>
    </location>
</feature>
<evidence type="ECO:0000313" key="2">
    <source>
        <dbReference type="EMBL" id="PKI52526.1"/>
    </source>
</evidence>
<evidence type="ECO:0000256" key="1">
    <source>
        <dbReference type="SAM" id="MobiDB-lite"/>
    </source>
</evidence>
<comment type="caution">
    <text evidence="2">The sequence shown here is derived from an EMBL/GenBank/DDBJ whole genome shotgun (WGS) entry which is preliminary data.</text>
</comment>
<dbReference type="EMBL" id="PGOL01001927">
    <property type="protein sequence ID" value="PKI52526.1"/>
    <property type="molecule type" value="Genomic_DNA"/>
</dbReference>
<gene>
    <name evidence="2" type="ORF">CRG98_027098</name>
</gene>
<sequence>MEINPTKVRATGDRTVKLPRSKEDPLITDKPYHGLNRTGSKPPHSVAIDQLWWWDHQALQEEPGYGGRSSSLSSFASCWYEEESFVTKPELAV</sequence>
<name>A0A2I0JA14_PUNGR</name>
<dbReference type="Proteomes" id="UP000233551">
    <property type="component" value="Unassembled WGS sequence"/>
</dbReference>
<keyword evidence="3" id="KW-1185">Reference proteome</keyword>
<feature type="compositionally biased region" description="Basic and acidic residues" evidence="1">
    <location>
        <begin position="10"/>
        <end position="32"/>
    </location>
</feature>
<organism evidence="2 3">
    <name type="scientific">Punica granatum</name>
    <name type="common">Pomegranate</name>
    <dbReference type="NCBI Taxonomy" id="22663"/>
    <lineage>
        <taxon>Eukaryota</taxon>
        <taxon>Viridiplantae</taxon>
        <taxon>Streptophyta</taxon>
        <taxon>Embryophyta</taxon>
        <taxon>Tracheophyta</taxon>
        <taxon>Spermatophyta</taxon>
        <taxon>Magnoliopsida</taxon>
        <taxon>eudicotyledons</taxon>
        <taxon>Gunneridae</taxon>
        <taxon>Pentapetalae</taxon>
        <taxon>rosids</taxon>
        <taxon>malvids</taxon>
        <taxon>Myrtales</taxon>
        <taxon>Lythraceae</taxon>
        <taxon>Punica</taxon>
    </lineage>
</organism>
<evidence type="ECO:0000313" key="3">
    <source>
        <dbReference type="Proteomes" id="UP000233551"/>
    </source>
</evidence>
<dbReference type="AlphaFoldDB" id="A0A2I0JA14"/>
<accession>A0A2I0JA14</accession>